<evidence type="ECO:0000313" key="5">
    <source>
        <dbReference type="EMBL" id="GFN99177.1"/>
    </source>
</evidence>
<dbReference type="AlphaFoldDB" id="A0AAV3ZXP0"/>
<keyword evidence="6" id="KW-1185">Reference proteome</keyword>
<feature type="region of interest" description="Disordered" evidence="2">
    <location>
        <begin position="255"/>
        <end position="274"/>
    </location>
</feature>
<dbReference type="InterPro" id="IPR011992">
    <property type="entry name" value="EF-hand-dom_pair"/>
</dbReference>
<evidence type="ECO:0000256" key="3">
    <source>
        <dbReference type="SAM" id="SignalP"/>
    </source>
</evidence>
<feature type="chain" id="PRO_5043719139" description="EF-hand domain-containing protein" evidence="3">
    <location>
        <begin position="39"/>
        <end position="401"/>
    </location>
</feature>
<dbReference type="Gene3D" id="1.10.238.10">
    <property type="entry name" value="EF-hand"/>
    <property type="match status" value="1"/>
</dbReference>
<evidence type="ECO:0000259" key="4">
    <source>
        <dbReference type="PROSITE" id="PS50222"/>
    </source>
</evidence>
<keyword evidence="3" id="KW-0732">Signal</keyword>
<organism evidence="5 6">
    <name type="scientific">Plakobranchus ocellatus</name>
    <dbReference type="NCBI Taxonomy" id="259542"/>
    <lineage>
        <taxon>Eukaryota</taxon>
        <taxon>Metazoa</taxon>
        <taxon>Spiralia</taxon>
        <taxon>Lophotrochozoa</taxon>
        <taxon>Mollusca</taxon>
        <taxon>Gastropoda</taxon>
        <taxon>Heterobranchia</taxon>
        <taxon>Euthyneura</taxon>
        <taxon>Panpulmonata</taxon>
        <taxon>Sacoglossa</taxon>
        <taxon>Placobranchoidea</taxon>
        <taxon>Plakobranchidae</taxon>
        <taxon>Plakobranchus</taxon>
    </lineage>
</organism>
<protein>
    <recommendedName>
        <fullName evidence="4">EF-hand domain-containing protein</fullName>
    </recommendedName>
</protein>
<dbReference type="PROSITE" id="PS00018">
    <property type="entry name" value="EF_HAND_1"/>
    <property type="match status" value="2"/>
</dbReference>
<reference evidence="5 6" key="1">
    <citation type="journal article" date="2021" name="Elife">
        <title>Chloroplast acquisition without the gene transfer in kleptoplastic sea slugs, Plakobranchus ocellatus.</title>
        <authorList>
            <person name="Maeda T."/>
            <person name="Takahashi S."/>
            <person name="Yoshida T."/>
            <person name="Shimamura S."/>
            <person name="Takaki Y."/>
            <person name="Nagai Y."/>
            <person name="Toyoda A."/>
            <person name="Suzuki Y."/>
            <person name="Arimoto A."/>
            <person name="Ishii H."/>
            <person name="Satoh N."/>
            <person name="Nishiyama T."/>
            <person name="Hasebe M."/>
            <person name="Maruyama T."/>
            <person name="Minagawa J."/>
            <person name="Obokata J."/>
            <person name="Shigenobu S."/>
        </authorList>
    </citation>
    <scope>NUCLEOTIDE SEQUENCE [LARGE SCALE GENOMIC DNA]</scope>
</reference>
<dbReference type="InterPro" id="IPR002048">
    <property type="entry name" value="EF_hand_dom"/>
</dbReference>
<sequence length="401" mass="43850">MNTQASSTMRPLVLLSAASLPCFLLVLMLTLQPHATQAMNIYGITDYGYRTVSDRLQTLGRTMDANKDGEISHTELANWAGTLGEDSDDNDDSEDDTCVTEDEFVAGLEKAGFTSEFATNYTDFLTQFPAGQTGSCNGLDTQALAEAKDDEANSVMDLLSGFLQRLTEFCELRAETQSDGDIYNTNTDCSTLPIACATSPFGCEPVCMQYTFVTTKDRTTGAFSERNLHQTSVSASGIAPQDFDQKLAAMFQDKNGDESFSREEQEEDYRKHYDTNSDGCVDEAEYKARMSTALCGGFDFSDEFTEAKYQQLKSADSDAECQGINVTLPDGADLSASHFTQENTQLLISACEGDKTLYETNQDCKQLPLICRVTPLSHREALLLSTSSRGPVGAIISSCHH</sequence>
<evidence type="ECO:0000256" key="1">
    <source>
        <dbReference type="ARBA" id="ARBA00022837"/>
    </source>
</evidence>
<accession>A0AAV3ZXP0</accession>
<dbReference type="EMBL" id="BLXT01002947">
    <property type="protein sequence ID" value="GFN99177.1"/>
    <property type="molecule type" value="Genomic_DNA"/>
</dbReference>
<proteinExistence type="predicted"/>
<feature type="signal peptide" evidence="3">
    <location>
        <begin position="1"/>
        <end position="38"/>
    </location>
</feature>
<evidence type="ECO:0000313" key="6">
    <source>
        <dbReference type="Proteomes" id="UP000735302"/>
    </source>
</evidence>
<evidence type="ECO:0000256" key="2">
    <source>
        <dbReference type="SAM" id="MobiDB-lite"/>
    </source>
</evidence>
<name>A0AAV3ZXP0_9GAST</name>
<comment type="caution">
    <text evidence="5">The sequence shown here is derived from an EMBL/GenBank/DDBJ whole genome shotgun (WGS) entry which is preliminary data.</text>
</comment>
<keyword evidence="1" id="KW-0106">Calcium</keyword>
<dbReference type="Proteomes" id="UP000735302">
    <property type="component" value="Unassembled WGS sequence"/>
</dbReference>
<dbReference type="PROSITE" id="PS50222">
    <property type="entry name" value="EF_HAND_2"/>
    <property type="match status" value="1"/>
</dbReference>
<dbReference type="InterPro" id="IPR018247">
    <property type="entry name" value="EF_Hand_1_Ca_BS"/>
</dbReference>
<dbReference type="SUPFAM" id="SSF47473">
    <property type="entry name" value="EF-hand"/>
    <property type="match status" value="1"/>
</dbReference>
<feature type="domain" description="EF-hand" evidence="4">
    <location>
        <begin position="51"/>
        <end position="86"/>
    </location>
</feature>
<dbReference type="GO" id="GO:0005509">
    <property type="term" value="F:calcium ion binding"/>
    <property type="evidence" value="ECO:0007669"/>
    <property type="project" value="InterPro"/>
</dbReference>
<gene>
    <name evidence="5" type="ORF">PoB_002568300</name>
</gene>